<name>A0A9P7E981_9AGAM</name>
<dbReference type="GeneID" id="64629865"/>
<gene>
    <name evidence="2" type="ORF">BJ212DRAFT_1359271</name>
</gene>
<comment type="caution">
    <text evidence="2">The sequence shown here is derived from an EMBL/GenBank/DDBJ whole genome shotgun (WGS) entry which is preliminary data.</text>
</comment>
<dbReference type="RefSeq" id="XP_041192210.1">
    <property type="nucleotide sequence ID" value="XM_041335848.1"/>
</dbReference>
<keyword evidence="3" id="KW-1185">Reference proteome</keyword>
<evidence type="ECO:0000256" key="1">
    <source>
        <dbReference type="SAM" id="SignalP"/>
    </source>
</evidence>
<dbReference type="EMBL" id="JABBWG010000019">
    <property type="protein sequence ID" value="KAG1815073.1"/>
    <property type="molecule type" value="Genomic_DNA"/>
</dbReference>
<keyword evidence="1" id="KW-0732">Signal</keyword>
<feature type="chain" id="PRO_5040314897" description="Secreted protein" evidence="1">
    <location>
        <begin position="26"/>
        <end position="104"/>
    </location>
</feature>
<evidence type="ECO:0000313" key="3">
    <source>
        <dbReference type="Proteomes" id="UP000807769"/>
    </source>
</evidence>
<accession>A0A9P7E981</accession>
<dbReference type="Proteomes" id="UP000807769">
    <property type="component" value="Unassembled WGS sequence"/>
</dbReference>
<evidence type="ECO:0008006" key="4">
    <source>
        <dbReference type="Google" id="ProtNLM"/>
    </source>
</evidence>
<feature type="signal peptide" evidence="1">
    <location>
        <begin position="1"/>
        <end position="25"/>
    </location>
</feature>
<proteinExistence type="predicted"/>
<dbReference type="AlphaFoldDB" id="A0A9P7E981"/>
<evidence type="ECO:0000313" key="2">
    <source>
        <dbReference type="EMBL" id="KAG1815073.1"/>
    </source>
</evidence>
<protein>
    <recommendedName>
        <fullName evidence="4">Secreted protein</fullName>
    </recommendedName>
</protein>
<sequence length="104" mass="11299">MLAMIATSISGLNMILWLCTDRQWAREHSSKAATLSCPTCCQWSLPSSLSSHLCIVSCLVTVGRYNTRGVRYLHTCNKTNTCHAGAGAGDAADTRRFTNGIAYQ</sequence>
<organism evidence="2 3">
    <name type="scientific">Suillus subaureus</name>
    <dbReference type="NCBI Taxonomy" id="48587"/>
    <lineage>
        <taxon>Eukaryota</taxon>
        <taxon>Fungi</taxon>
        <taxon>Dikarya</taxon>
        <taxon>Basidiomycota</taxon>
        <taxon>Agaricomycotina</taxon>
        <taxon>Agaricomycetes</taxon>
        <taxon>Agaricomycetidae</taxon>
        <taxon>Boletales</taxon>
        <taxon>Suillineae</taxon>
        <taxon>Suillaceae</taxon>
        <taxon>Suillus</taxon>
    </lineage>
</organism>
<reference evidence="2" key="1">
    <citation type="journal article" date="2020" name="New Phytol.">
        <title>Comparative genomics reveals dynamic genome evolution in host specialist ectomycorrhizal fungi.</title>
        <authorList>
            <person name="Lofgren L.A."/>
            <person name="Nguyen N.H."/>
            <person name="Vilgalys R."/>
            <person name="Ruytinx J."/>
            <person name="Liao H.L."/>
            <person name="Branco S."/>
            <person name="Kuo A."/>
            <person name="LaButti K."/>
            <person name="Lipzen A."/>
            <person name="Andreopoulos W."/>
            <person name="Pangilinan J."/>
            <person name="Riley R."/>
            <person name="Hundley H."/>
            <person name="Na H."/>
            <person name="Barry K."/>
            <person name="Grigoriev I.V."/>
            <person name="Stajich J.E."/>
            <person name="Kennedy P.G."/>
        </authorList>
    </citation>
    <scope>NUCLEOTIDE SEQUENCE</scope>
    <source>
        <strain evidence="2">MN1</strain>
    </source>
</reference>